<evidence type="ECO:0000313" key="3">
    <source>
        <dbReference type="EMBL" id="KHS44093.1"/>
    </source>
</evidence>
<dbReference type="Pfam" id="PF07396">
    <property type="entry name" value="Porin_O_P"/>
    <property type="match status" value="1"/>
</dbReference>
<dbReference type="PATRIC" id="fig|48936.3.peg.3323"/>
<dbReference type="SUPFAM" id="SSF56935">
    <property type="entry name" value="Porins"/>
    <property type="match status" value="1"/>
</dbReference>
<reference evidence="3 4" key="1">
    <citation type="submission" date="2014-10" db="EMBL/GenBank/DDBJ databases">
        <title>Draft genome sequence of Novosphingobium subterraneum DSM 12447.</title>
        <authorList>
            <person name="Gan H.M."/>
            <person name="Gan H.Y."/>
            <person name="Savka M.A."/>
        </authorList>
    </citation>
    <scope>NUCLEOTIDE SEQUENCE [LARGE SCALE GENOMIC DNA]</scope>
    <source>
        <strain evidence="3 4">DSM 12447</strain>
    </source>
</reference>
<comment type="caution">
    <text evidence="3">The sequence shown here is derived from an EMBL/GenBank/DDBJ whole genome shotgun (WGS) entry which is preliminary data.</text>
</comment>
<gene>
    <name evidence="3" type="ORF">NJ75_03301</name>
</gene>
<organism evidence="3 4">
    <name type="scientific">Novosphingobium subterraneum</name>
    <dbReference type="NCBI Taxonomy" id="48936"/>
    <lineage>
        <taxon>Bacteria</taxon>
        <taxon>Pseudomonadati</taxon>
        <taxon>Pseudomonadota</taxon>
        <taxon>Alphaproteobacteria</taxon>
        <taxon>Sphingomonadales</taxon>
        <taxon>Sphingomonadaceae</taxon>
        <taxon>Novosphingobium</taxon>
    </lineage>
</organism>
<evidence type="ECO:0000313" key="4">
    <source>
        <dbReference type="Proteomes" id="UP000031338"/>
    </source>
</evidence>
<proteinExistence type="predicted"/>
<dbReference type="RefSeq" id="WP_039336399.1">
    <property type="nucleotide sequence ID" value="NZ_JRVC01000018.1"/>
</dbReference>
<keyword evidence="2" id="KW-0732">Signal</keyword>
<dbReference type="STRING" id="48936.NJ75_03301"/>
<feature type="chain" id="PRO_5002140861" evidence="2">
    <location>
        <begin position="25"/>
        <end position="484"/>
    </location>
</feature>
<dbReference type="AlphaFoldDB" id="A0A0B8ZLV4"/>
<evidence type="ECO:0000256" key="2">
    <source>
        <dbReference type="SAM" id="SignalP"/>
    </source>
</evidence>
<feature type="coiled-coil region" evidence="1">
    <location>
        <begin position="24"/>
        <end position="72"/>
    </location>
</feature>
<protein>
    <submittedName>
        <fullName evidence="3">Phosphate-selective porin O and P</fullName>
    </submittedName>
</protein>
<dbReference type="InterPro" id="IPR023614">
    <property type="entry name" value="Porin_dom_sf"/>
</dbReference>
<dbReference type="Proteomes" id="UP000031338">
    <property type="component" value="Unassembled WGS sequence"/>
</dbReference>
<keyword evidence="1" id="KW-0175">Coiled coil</keyword>
<name>A0A0B8ZLV4_9SPHN</name>
<dbReference type="Gene3D" id="2.40.160.10">
    <property type="entry name" value="Porin"/>
    <property type="match status" value="1"/>
</dbReference>
<dbReference type="InterPro" id="IPR010870">
    <property type="entry name" value="Porin_O/P"/>
</dbReference>
<evidence type="ECO:0000256" key="1">
    <source>
        <dbReference type="SAM" id="Coils"/>
    </source>
</evidence>
<dbReference type="EMBL" id="JRVC01000018">
    <property type="protein sequence ID" value="KHS44093.1"/>
    <property type="molecule type" value="Genomic_DNA"/>
</dbReference>
<sequence length="484" mass="51911">MKFATRVSITALACAAGWAVPAEAASSNADIAAMQAQLQQMQAQMQSQMDAMAAMQAQIQTLQGQLAEARAKSDATATAVAAIPAPTASGKPPVAISWDGGPKIEAPVDPKNPKAGKWSFKPRGRLQIDTASVSAPSSIGSKSLGLATEFRRAYLGFDGTIPGNFGYRIEADIANSSVDPTDVYLTYTGIRNLTLTIGQHKPFESMEDTESDLFTSFMERAAFNTAFGFERRLGLSAQYQKGMVLAQVGVFSDNVTDLNADTDNSYSIDSRFALQPRLFGGQAHIGGSAHYHDLNDSSATVRYRARPFTHTTDIRFVDTKAISALSETNYGVELGWTGGPVHFTAESQWMKVNRPAGIADPTFNGGYVEAGVFLTKGDTLPYKASEGTWTRIKPKNGVDKGGIGAVQVNARYDWLDLNDVDGAGGGVLGGRQQLVGASLLWVPTDYVRFIVDYGHLWLKDAAVAAGADRNYNADVIGMRAQFDF</sequence>
<keyword evidence="4" id="KW-1185">Reference proteome</keyword>
<accession>A0A0B8ZLV4</accession>
<feature type="signal peptide" evidence="2">
    <location>
        <begin position="1"/>
        <end position="24"/>
    </location>
</feature>